<dbReference type="PROSITE" id="PS00793">
    <property type="entry name" value="DHPS_2"/>
    <property type="match status" value="1"/>
</dbReference>
<evidence type="ECO:0000259" key="10">
    <source>
        <dbReference type="PROSITE" id="PS50972"/>
    </source>
</evidence>
<keyword evidence="12" id="KW-1185">Reference proteome</keyword>
<evidence type="ECO:0000256" key="6">
    <source>
        <dbReference type="ARBA" id="ARBA00022723"/>
    </source>
</evidence>
<protein>
    <recommendedName>
        <fullName evidence="4 9">Dihydropteroate synthase</fullName>
        <shortName evidence="9">DHPS</shortName>
        <ecNumber evidence="4 9">2.5.1.15</ecNumber>
    </recommendedName>
    <alternativeName>
        <fullName evidence="9">Dihydropteroate pyrophosphorylase</fullName>
    </alternativeName>
</protein>
<dbReference type="GO" id="GO:0004156">
    <property type="term" value="F:dihydropteroate synthase activity"/>
    <property type="evidence" value="ECO:0007669"/>
    <property type="project" value="UniProtKB-EC"/>
</dbReference>
<evidence type="ECO:0000256" key="3">
    <source>
        <dbReference type="ARBA" id="ARBA00004763"/>
    </source>
</evidence>
<dbReference type="Pfam" id="PF00809">
    <property type="entry name" value="Pterin_bind"/>
    <property type="match status" value="1"/>
</dbReference>
<dbReference type="PROSITE" id="PS00792">
    <property type="entry name" value="DHPS_1"/>
    <property type="match status" value="1"/>
</dbReference>
<evidence type="ECO:0000256" key="4">
    <source>
        <dbReference type="ARBA" id="ARBA00012458"/>
    </source>
</evidence>
<feature type="domain" description="Pterin-binding" evidence="10">
    <location>
        <begin position="18"/>
        <end position="283"/>
    </location>
</feature>
<dbReference type="PANTHER" id="PTHR20941">
    <property type="entry name" value="FOLATE SYNTHESIS PROTEINS"/>
    <property type="match status" value="1"/>
</dbReference>
<dbReference type="GO" id="GO:0046872">
    <property type="term" value="F:metal ion binding"/>
    <property type="evidence" value="ECO:0007669"/>
    <property type="project" value="UniProtKB-KW"/>
</dbReference>
<dbReference type="PROSITE" id="PS50972">
    <property type="entry name" value="PTERIN_BINDING"/>
    <property type="match status" value="1"/>
</dbReference>
<dbReference type="CDD" id="cd00739">
    <property type="entry name" value="DHPS"/>
    <property type="match status" value="1"/>
</dbReference>
<evidence type="ECO:0000256" key="9">
    <source>
        <dbReference type="RuleBase" id="RU361205"/>
    </source>
</evidence>
<keyword evidence="5 9" id="KW-0808">Transferase</keyword>
<dbReference type="InterPro" id="IPR000489">
    <property type="entry name" value="Pterin-binding_dom"/>
</dbReference>
<reference evidence="11 12" key="1">
    <citation type="submission" date="2019-02" db="EMBL/GenBank/DDBJ databases">
        <title>Deep-cultivation of Planctomycetes and their phenomic and genomic characterization uncovers novel biology.</title>
        <authorList>
            <person name="Wiegand S."/>
            <person name="Jogler M."/>
            <person name="Boedeker C."/>
            <person name="Pinto D."/>
            <person name="Vollmers J."/>
            <person name="Rivas-Marin E."/>
            <person name="Kohn T."/>
            <person name="Peeters S.H."/>
            <person name="Heuer A."/>
            <person name="Rast P."/>
            <person name="Oberbeckmann S."/>
            <person name="Bunk B."/>
            <person name="Jeske O."/>
            <person name="Meyerdierks A."/>
            <person name="Storesund J.E."/>
            <person name="Kallscheuer N."/>
            <person name="Luecker S."/>
            <person name="Lage O.M."/>
            <person name="Pohl T."/>
            <person name="Merkel B.J."/>
            <person name="Hornburger P."/>
            <person name="Mueller R.-W."/>
            <person name="Bruemmer F."/>
            <person name="Labrenz M."/>
            <person name="Spormann A.M."/>
            <person name="Op Den Camp H."/>
            <person name="Overmann J."/>
            <person name="Amann R."/>
            <person name="Jetten M.S.M."/>
            <person name="Mascher T."/>
            <person name="Medema M.H."/>
            <person name="Devos D.P."/>
            <person name="Kaster A.-K."/>
            <person name="Ovreas L."/>
            <person name="Rohde M."/>
            <person name="Galperin M.Y."/>
            <person name="Jogler C."/>
        </authorList>
    </citation>
    <scope>NUCLEOTIDE SEQUENCE [LARGE SCALE GENOMIC DNA]</scope>
    <source>
        <strain evidence="11 12">CA85</strain>
    </source>
</reference>
<dbReference type="EC" id="2.5.1.15" evidence="4 9"/>
<dbReference type="InterPro" id="IPR006390">
    <property type="entry name" value="DHP_synth_dom"/>
</dbReference>
<evidence type="ECO:0000256" key="8">
    <source>
        <dbReference type="ARBA" id="ARBA00022909"/>
    </source>
</evidence>
<evidence type="ECO:0000313" key="12">
    <source>
        <dbReference type="Proteomes" id="UP000318053"/>
    </source>
</evidence>
<dbReference type="RefSeq" id="WP_246112367.1">
    <property type="nucleotide sequence ID" value="NZ_SJPK01000001.1"/>
</dbReference>
<sequence length="295" mass="31547">MSLIWQTSGRTITIGHRPLVMGILNLTPDSFSDGGRLYDKASSLQLDAALAAGLQMAADGADMIDIGGESTRPYSEPVDASVERDRVVPLIERLAPRVDIPISIDTSKSSVAEAAIDAGAEIVNDVTGLESDPAMADLVRKREVGVCVMHMQGTPQTMQDAPQYEDVVADIRRYLIARRDACLAAGIEQSRICLDPGIGFGKTHRHNIDLVRGIDQFTDLGCVCLIGHSRKGFIRKRLQSIVSASGRELDPMAGTLGVSLAAAAAGAHILRVHDVAETVQALTLFEACGGINHRR</sequence>
<comment type="catalytic activity">
    <reaction evidence="1">
        <text>(7,8-dihydropterin-6-yl)methyl diphosphate + 4-aminobenzoate = 7,8-dihydropteroate + diphosphate</text>
        <dbReference type="Rhea" id="RHEA:19949"/>
        <dbReference type="ChEBI" id="CHEBI:17836"/>
        <dbReference type="ChEBI" id="CHEBI:17839"/>
        <dbReference type="ChEBI" id="CHEBI:33019"/>
        <dbReference type="ChEBI" id="CHEBI:72950"/>
        <dbReference type="EC" id="2.5.1.15"/>
    </reaction>
</comment>
<dbReference type="InterPro" id="IPR045031">
    <property type="entry name" value="DHP_synth-like"/>
</dbReference>
<name>A0A5C5YIV3_9BACT</name>
<comment type="function">
    <text evidence="9">Catalyzes the condensation of para-aminobenzoate (pABA) with 6-hydroxymethyl-7,8-dihydropterin diphosphate (DHPt-PP) to form 7,8-dihydropteroate (H2Pte), the immediate precursor of folate derivatives.</text>
</comment>
<dbReference type="GO" id="GO:0046656">
    <property type="term" value="P:folic acid biosynthetic process"/>
    <property type="evidence" value="ECO:0007669"/>
    <property type="project" value="UniProtKB-KW"/>
</dbReference>
<dbReference type="Proteomes" id="UP000318053">
    <property type="component" value="Unassembled WGS sequence"/>
</dbReference>
<keyword evidence="8 9" id="KW-0289">Folate biosynthesis</keyword>
<accession>A0A5C5YIV3</accession>
<dbReference type="InterPro" id="IPR011005">
    <property type="entry name" value="Dihydropteroate_synth-like_sf"/>
</dbReference>
<dbReference type="Gene3D" id="3.20.20.20">
    <property type="entry name" value="Dihydropteroate synthase-like"/>
    <property type="match status" value="1"/>
</dbReference>
<dbReference type="GO" id="GO:0005829">
    <property type="term" value="C:cytosol"/>
    <property type="evidence" value="ECO:0007669"/>
    <property type="project" value="TreeGrafter"/>
</dbReference>
<comment type="caution">
    <text evidence="11">The sequence shown here is derived from an EMBL/GenBank/DDBJ whole genome shotgun (WGS) entry which is preliminary data.</text>
</comment>
<organism evidence="11 12">
    <name type="scientific">Allorhodopirellula solitaria</name>
    <dbReference type="NCBI Taxonomy" id="2527987"/>
    <lineage>
        <taxon>Bacteria</taxon>
        <taxon>Pseudomonadati</taxon>
        <taxon>Planctomycetota</taxon>
        <taxon>Planctomycetia</taxon>
        <taxon>Pirellulales</taxon>
        <taxon>Pirellulaceae</taxon>
        <taxon>Allorhodopirellula</taxon>
    </lineage>
</organism>
<dbReference type="EMBL" id="SJPK01000001">
    <property type="protein sequence ID" value="TWT74791.1"/>
    <property type="molecule type" value="Genomic_DNA"/>
</dbReference>
<dbReference type="GO" id="GO:0046654">
    <property type="term" value="P:tetrahydrofolate biosynthetic process"/>
    <property type="evidence" value="ECO:0007669"/>
    <property type="project" value="UniProtKB-UniPathway"/>
</dbReference>
<dbReference type="SUPFAM" id="SSF51717">
    <property type="entry name" value="Dihydropteroate synthetase-like"/>
    <property type="match status" value="1"/>
</dbReference>
<dbReference type="UniPathway" id="UPA00077">
    <property type="reaction ID" value="UER00156"/>
</dbReference>
<gene>
    <name evidence="11" type="primary">folP</name>
    <name evidence="11" type="ORF">CA85_00760</name>
</gene>
<evidence type="ECO:0000256" key="7">
    <source>
        <dbReference type="ARBA" id="ARBA00022842"/>
    </source>
</evidence>
<dbReference type="AlphaFoldDB" id="A0A5C5YIV3"/>
<evidence type="ECO:0000313" key="11">
    <source>
        <dbReference type="EMBL" id="TWT74791.1"/>
    </source>
</evidence>
<evidence type="ECO:0000256" key="5">
    <source>
        <dbReference type="ARBA" id="ARBA00022679"/>
    </source>
</evidence>
<dbReference type="NCBIfam" id="TIGR01496">
    <property type="entry name" value="DHPS"/>
    <property type="match status" value="1"/>
</dbReference>
<dbReference type="PANTHER" id="PTHR20941:SF1">
    <property type="entry name" value="FOLIC ACID SYNTHESIS PROTEIN FOL1"/>
    <property type="match status" value="1"/>
</dbReference>
<comment type="pathway">
    <text evidence="3 9">Cofactor biosynthesis; tetrahydrofolate biosynthesis; 7,8-dihydrofolate from 2-amino-4-hydroxy-6-hydroxymethyl-7,8-dihydropteridine diphosphate and 4-aminobenzoate: step 1/2.</text>
</comment>
<keyword evidence="6 9" id="KW-0479">Metal-binding</keyword>
<proteinExistence type="inferred from homology"/>
<comment type="similarity">
    <text evidence="9">Belongs to the DHPS family.</text>
</comment>
<evidence type="ECO:0000256" key="2">
    <source>
        <dbReference type="ARBA" id="ARBA00001946"/>
    </source>
</evidence>
<evidence type="ECO:0000256" key="1">
    <source>
        <dbReference type="ARBA" id="ARBA00000012"/>
    </source>
</evidence>
<keyword evidence="7 9" id="KW-0460">Magnesium</keyword>
<comment type="cofactor">
    <cofactor evidence="2 9">
        <name>Mg(2+)</name>
        <dbReference type="ChEBI" id="CHEBI:18420"/>
    </cofactor>
</comment>